<protein>
    <submittedName>
        <fullName evidence="1">Uncharacterized protein</fullName>
    </submittedName>
</protein>
<organism evidence="1">
    <name type="scientific">marine sediment metagenome</name>
    <dbReference type="NCBI Taxonomy" id="412755"/>
    <lineage>
        <taxon>unclassified sequences</taxon>
        <taxon>metagenomes</taxon>
        <taxon>ecological metagenomes</taxon>
    </lineage>
</organism>
<reference evidence="1" key="1">
    <citation type="journal article" date="2015" name="Nature">
        <title>Complex archaea that bridge the gap between prokaryotes and eukaryotes.</title>
        <authorList>
            <person name="Spang A."/>
            <person name="Saw J.H."/>
            <person name="Jorgensen S.L."/>
            <person name="Zaremba-Niedzwiedzka K."/>
            <person name="Martijn J."/>
            <person name="Lind A.E."/>
            <person name="van Eijk R."/>
            <person name="Schleper C."/>
            <person name="Guy L."/>
            <person name="Ettema T.J."/>
        </authorList>
    </citation>
    <scope>NUCLEOTIDE SEQUENCE</scope>
</reference>
<proteinExistence type="predicted"/>
<sequence length="664" mass="75254">MGETVLQPEAPPVEFTDDEIRNLLELENPKLAAMFDRMDEVQKAYLLRAFTEIINGGKSVALDYLTQVDYERDPVEIQEFMQNDLYLGNFYGSIWPRWRKEIAYICTPANKIYEVVFSGAIGVGKTTAAMIIMLYKIYRLSCLRRPAEFHGQFDESRITFGLYNATLKLTDVGVESMRGLLEKSPYFKEVFPFEAEGKDGFKFPKNIHVMVGSQAFHVMGHHLFGIAIDEMNFMRITKKQARAKKMSDKGQVHEMVNATARRLESRFAHRGENPGILLHLSSAKSSTSYLELRKKEIAGKPGVHIVDGARWEFQPDDRYTGAKFRFFVGNKFKDPKILTDDEKSPLGGRTIEIPVEHHRAFEEDPLGASRDIAGIATDKIMPFFPRSAVVDKALNKLPEFSHPFIEGMGAVVGKPIRIDLETADQIQDFIDLDRMFTTRNSRTVPRNFPHAPRYLHIDLGRTEDALGISMVHPTRAVSRPDRDKNGDIIRRTELIIASDFSIQIKQELTEIDWGKVREFVYWLAGHGFQLEKIGVDSPASPDTIQQLQKAGFTGTQYLSVDKKKEPYEVLKTVYNEMRLSHAPNEVLVDELLSLEDDIDAGKVDHPEGGSKDVADSLCGAVYLCVKDENLGTLMVSTEIQEMAHEDVILQHVRNMMTERNAARG</sequence>
<dbReference type="EMBL" id="LAZR01000062">
    <property type="protein sequence ID" value="KKN96894.1"/>
    <property type="molecule type" value="Genomic_DNA"/>
</dbReference>
<dbReference type="Gene3D" id="3.30.420.240">
    <property type="match status" value="1"/>
</dbReference>
<comment type="caution">
    <text evidence="1">The sequence shown here is derived from an EMBL/GenBank/DDBJ whole genome shotgun (WGS) entry which is preliminary data.</text>
</comment>
<dbReference type="AlphaFoldDB" id="A0A0F9UYT6"/>
<evidence type="ECO:0000313" key="1">
    <source>
        <dbReference type="EMBL" id="KKN96894.1"/>
    </source>
</evidence>
<name>A0A0F9UYT6_9ZZZZ</name>
<accession>A0A0F9UYT6</accession>
<gene>
    <name evidence="1" type="ORF">LCGC14_0165380</name>
</gene>